<evidence type="ECO:0000313" key="6">
    <source>
        <dbReference type="Proteomes" id="UP000433366"/>
    </source>
</evidence>
<organism evidence="2 5">
    <name type="scientific">Staphylococcus aureus</name>
    <dbReference type="NCBI Taxonomy" id="1280"/>
    <lineage>
        <taxon>Bacteria</taxon>
        <taxon>Bacillati</taxon>
        <taxon>Bacillota</taxon>
        <taxon>Bacilli</taxon>
        <taxon>Bacillales</taxon>
        <taxon>Staphylococcaceae</taxon>
        <taxon>Staphylococcus</taxon>
    </lineage>
</organism>
<evidence type="ECO:0000313" key="3">
    <source>
        <dbReference type="EMBL" id="MVI56384.1"/>
    </source>
</evidence>
<reference evidence="2 5" key="1">
    <citation type="submission" date="2015-04" db="EMBL/GenBank/DDBJ databases">
        <authorList>
            <person name="Syromyatnikov M.Y."/>
            <person name="Popov V.N."/>
        </authorList>
    </citation>
    <scope>NUCLEOTIDE SEQUENCE [LARGE SCALE GENOMIC DNA]</scope>
    <source>
        <strain evidence="2 5">AH1</strain>
    </source>
</reference>
<reference evidence="6 7" key="2">
    <citation type="submission" date="2019-11" db="EMBL/GenBank/DDBJ databases">
        <title>Implementation of targeted gown and glove precautions to prevent Staphylococcus aureus acquisition in community-based nursing homes.</title>
        <authorList>
            <person name="Stine O.C."/>
        </authorList>
    </citation>
    <scope>NUCLEOTIDE SEQUENCE [LARGE SCALE GENOMIC DNA]</scope>
    <source>
        <strain evidence="4 7">S_2023.LVRQ.AN</strain>
        <strain evidence="3 6">S_4031.LGMP.AI</strain>
    </source>
</reference>
<dbReference type="RefSeq" id="WP_000569800.1">
    <property type="nucleotide sequence ID" value="NZ_CP083259.1"/>
</dbReference>
<dbReference type="PATRIC" id="fig|1280.3385.peg.2329"/>
<evidence type="ECO:0000256" key="1">
    <source>
        <dbReference type="SAM" id="Coils"/>
    </source>
</evidence>
<evidence type="ECO:0000313" key="5">
    <source>
        <dbReference type="Proteomes" id="UP000039437"/>
    </source>
</evidence>
<accession>A0A0U1MUR2</accession>
<dbReference type="EMBL" id="CVOQ01000040">
    <property type="protein sequence ID" value="CRI20663.1"/>
    <property type="molecule type" value="Genomic_DNA"/>
</dbReference>
<protein>
    <recommendedName>
        <fullName evidence="8">DUF1617 family protein</fullName>
    </recommendedName>
</protein>
<evidence type="ECO:0000313" key="2">
    <source>
        <dbReference type="EMBL" id="CRI20663.1"/>
    </source>
</evidence>
<dbReference type="AlphaFoldDB" id="A0A0U1MUR2"/>
<feature type="coiled-coil region" evidence="1">
    <location>
        <begin position="33"/>
        <end position="60"/>
    </location>
</feature>
<dbReference type="EMBL" id="WPRH01000593">
    <property type="protein sequence ID" value="MVI56384.1"/>
    <property type="molecule type" value="Genomic_DNA"/>
</dbReference>
<name>A0A0U1MUR2_STAAU</name>
<proteinExistence type="predicted"/>
<dbReference type="Proteomes" id="UP000434412">
    <property type="component" value="Unassembled WGS sequence"/>
</dbReference>
<sequence>MIEIKNSDLVKTRSFLYGLKLKPKLSRHRTKFIRLLDNKIEDLTNASNELIQQFAKKDNQGNPIVKDNLVEFDDINKRIQFEKEDRILFNEISKIDLSEYPLVKDAIKQSLNELDIVLEKEEAETYELLCNLFDVD</sequence>
<dbReference type="Proteomes" id="UP000039437">
    <property type="component" value="Unassembled WGS sequence"/>
</dbReference>
<keyword evidence="1" id="KW-0175">Coiled coil</keyword>
<gene>
    <name evidence="2" type="ORF">BN1321_450011</name>
    <name evidence="3" type="ORF">GO793_11035</name>
    <name evidence="4" type="ORF">GO941_05185</name>
</gene>
<evidence type="ECO:0000313" key="4">
    <source>
        <dbReference type="EMBL" id="MVL44883.1"/>
    </source>
</evidence>
<dbReference type="Proteomes" id="UP000433366">
    <property type="component" value="Unassembled WGS sequence"/>
</dbReference>
<evidence type="ECO:0008006" key="8">
    <source>
        <dbReference type="Google" id="ProtNLM"/>
    </source>
</evidence>
<dbReference type="EMBL" id="WPVZ01000332">
    <property type="protein sequence ID" value="MVL44883.1"/>
    <property type="molecule type" value="Genomic_DNA"/>
</dbReference>
<evidence type="ECO:0000313" key="7">
    <source>
        <dbReference type="Proteomes" id="UP000434412"/>
    </source>
</evidence>